<dbReference type="OrthoDB" id="9852256at2"/>
<dbReference type="Proteomes" id="UP000245391">
    <property type="component" value="Unassembled WGS sequence"/>
</dbReference>
<name>A0A317F1R1_9SPHI</name>
<protein>
    <submittedName>
        <fullName evidence="1">Uncharacterized protein</fullName>
    </submittedName>
</protein>
<sequence>MEHIAQAIEQETRKRLYERNEALMFSLRNYIRFAKTDLNAQVEFDCETAIGTFERMVEEFKTLLQHTHDEVKAEMLNR</sequence>
<dbReference type="AlphaFoldDB" id="A0A317F1R1"/>
<dbReference type="RefSeq" id="WP_109927693.1">
    <property type="nucleotide sequence ID" value="NZ_QGNY01000001.1"/>
</dbReference>
<proteinExistence type="predicted"/>
<reference evidence="2" key="1">
    <citation type="submission" date="2018-05" db="EMBL/GenBank/DDBJ databases">
        <title>Pedobacter paludis sp. nov., isolated from wetland soil.</title>
        <authorList>
            <person name="Zhang Y."/>
        </authorList>
    </citation>
    <scope>NUCLEOTIDE SEQUENCE [LARGE SCALE GENOMIC DNA]</scope>
    <source>
        <strain evidence="2">R-8</strain>
    </source>
</reference>
<evidence type="ECO:0000313" key="2">
    <source>
        <dbReference type="Proteomes" id="UP000245391"/>
    </source>
</evidence>
<keyword evidence="2" id="KW-1185">Reference proteome</keyword>
<comment type="caution">
    <text evidence="1">The sequence shown here is derived from an EMBL/GenBank/DDBJ whole genome shotgun (WGS) entry which is preliminary data.</text>
</comment>
<accession>A0A317F1R1</accession>
<gene>
    <name evidence="1" type="ORF">DF947_00220</name>
</gene>
<organism evidence="1 2">
    <name type="scientific">Pedobacter paludis</name>
    <dbReference type="NCBI Taxonomy" id="2203212"/>
    <lineage>
        <taxon>Bacteria</taxon>
        <taxon>Pseudomonadati</taxon>
        <taxon>Bacteroidota</taxon>
        <taxon>Sphingobacteriia</taxon>
        <taxon>Sphingobacteriales</taxon>
        <taxon>Sphingobacteriaceae</taxon>
        <taxon>Pedobacter</taxon>
    </lineage>
</organism>
<evidence type="ECO:0000313" key="1">
    <source>
        <dbReference type="EMBL" id="PWS33104.1"/>
    </source>
</evidence>
<dbReference type="EMBL" id="QGNY01000001">
    <property type="protein sequence ID" value="PWS33104.1"/>
    <property type="molecule type" value="Genomic_DNA"/>
</dbReference>